<dbReference type="EMBL" id="LLXX01000153">
    <property type="protein sequence ID" value="KRR02060.1"/>
    <property type="molecule type" value="Genomic_DNA"/>
</dbReference>
<evidence type="ECO:0008006" key="4">
    <source>
        <dbReference type="Google" id="ProtNLM"/>
    </source>
</evidence>
<protein>
    <recommendedName>
        <fullName evidence="4">Endonuclease/exonuclease/phosphatase domain-containing protein</fullName>
    </recommendedName>
</protein>
<dbReference type="Gene3D" id="3.60.10.10">
    <property type="entry name" value="Endonuclease/exonuclease/phosphatase"/>
    <property type="match status" value="1"/>
</dbReference>
<proteinExistence type="predicted"/>
<evidence type="ECO:0000313" key="3">
    <source>
        <dbReference type="Proteomes" id="UP000051913"/>
    </source>
</evidence>
<gene>
    <name evidence="2" type="ORF">CP49_04555</name>
</gene>
<dbReference type="RefSeq" id="WP_057853195.1">
    <property type="nucleotide sequence ID" value="NZ_LLXX01000153.1"/>
</dbReference>
<dbReference type="InterPro" id="IPR036691">
    <property type="entry name" value="Endo/exonu/phosph_ase_sf"/>
</dbReference>
<comment type="caution">
    <text evidence="2">The sequence shown here is derived from an EMBL/GenBank/DDBJ whole genome shotgun (WGS) entry which is preliminary data.</text>
</comment>
<sequence>MKMIALIALWLLGLSASSLAQDINCGAKGPDPKPSEIKLISWNIAELATAVRVYDRPLRSEDEFKDLRLYRECSDGHVYAMQEIASLRALARVFPPSQYILCISGQTVADQRGLAPNYPFNQLSDIKPQCVTDPTSAVSTLPGELTNPARQYVALAIKRSSGVSLGDTRDVVDLGPKDPATDHQTRWGLDITLNKNGALLRLLVLHMKSRCNEDPIEEPSDNDHCPALFRQLQPLKSWIRAAHQGGGPVIVAGDFNRRFDRESPEIKTTDMWDVMSGASTSSPDDDVKLTHIPKNKEFKCWPTEPASQRFSIDFFVLNEKAAALADAGSYWKWRYGKDIEEETPRSRWPSDHCQIQLNLKFP</sequence>
<dbReference type="AlphaFoldDB" id="A0A0R3L275"/>
<keyword evidence="3" id="KW-1185">Reference proteome</keyword>
<feature type="signal peptide" evidence="1">
    <location>
        <begin position="1"/>
        <end position="20"/>
    </location>
</feature>
<keyword evidence="1" id="KW-0732">Signal</keyword>
<evidence type="ECO:0000313" key="2">
    <source>
        <dbReference type="EMBL" id="KRR02060.1"/>
    </source>
</evidence>
<evidence type="ECO:0000256" key="1">
    <source>
        <dbReference type="SAM" id="SignalP"/>
    </source>
</evidence>
<accession>A0A0R3L275</accession>
<reference evidence="2 3" key="1">
    <citation type="submission" date="2014-03" db="EMBL/GenBank/DDBJ databases">
        <title>Bradyrhizobium valentinum sp. nov., isolated from effective nodules of Lupinus mariae-josephae, a lupine endemic of basic-lime soils in Eastern Spain.</title>
        <authorList>
            <person name="Duran D."/>
            <person name="Rey L."/>
            <person name="Navarro A."/>
            <person name="Busquets A."/>
            <person name="Imperial J."/>
            <person name="Ruiz-Argueso T."/>
        </authorList>
    </citation>
    <scope>NUCLEOTIDE SEQUENCE [LARGE SCALE GENOMIC DNA]</scope>
    <source>
        <strain evidence="2 3">LmjM3</strain>
    </source>
</reference>
<dbReference type="STRING" id="1518501.CQ10_38340"/>
<organism evidence="2 3">
    <name type="scientific">Bradyrhizobium valentinum</name>
    <dbReference type="NCBI Taxonomy" id="1518501"/>
    <lineage>
        <taxon>Bacteria</taxon>
        <taxon>Pseudomonadati</taxon>
        <taxon>Pseudomonadota</taxon>
        <taxon>Alphaproteobacteria</taxon>
        <taxon>Hyphomicrobiales</taxon>
        <taxon>Nitrobacteraceae</taxon>
        <taxon>Bradyrhizobium</taxon>
    </lineage>
</organism>
<name>A0A0R3L275_9BRAD</name>
<dbReference type="Proteomes" id="UP000051913">
    <property type="component" value="Unassembled WGS sequence"/>
</dbReference>
<dbReference type="SUPFAM" id="SSF56219">
    <property type="entry name" value="DNase I-like"/>
    <property type="match status" value="1"/>
</dbReference>
<feature type="chain" id="PRO_5006442621" description="Endonuclease/exonuclease/phosphatase domain-containing protein" evidence="1">
    <location>
        <begin position="21"/>
        <end position="362"/>
    </location>
</feature>